<dbReference type="InterPro" id="IPR036467">
    <property type="entry name" value="LS/RS_sf"/>
</dbReference>
<evidence type="ECO:0000313" key="7">
    <source>
        <dbReference type="Proteomes" id="UP000054928"/>
    </source>
</evidence>
<dbReference type="EMBL" id="CCYD01002939">
    <property type="protein sequence ID" value="CEG48556.1"/>
    <property type="molecule type" value="Genomic_DNA"/>
</dbReference>
<comment type="function">
    <text evidence="4">Catalyzes the formation of 6,7-dimethyl-8-ribityllumazine by condensation of 5-amino-6-(D-ribitylamino)uracil with 3,4-dihydroxy-2-butanone 4-phosphate. This is the penultimate step in the biosynthesis of riboflavin.</text>
</comment>
<protein>
    <recommendedName>
        <fullName evidence="4">6,7-dimethyl-8-ribityllumazine synthase</fullName>
        <shortName evidence="4">DMRL synthase</shortName>
        <ecNumber evidence="4">2.5.1.78</ecNumber>
    </recommendedName>
</protein>
<evidence type="ECO:0000256" key="4">
    <source>
        <dbReference type="RuleBase" id="RU003795"/>
    </source>
</evidence>
<dbReference type="AlphaFoldDB" id="A0A0P1B4E1"/>
<keyword evidence="3 4" id="KW-0808">Transferase</keyword>
<proteinExistence type="inferred from homology"/>
<dbReference type="Gene3D" id="3.40.50.960">
    <property type="entry name" value="Lumazine/riboflavin synthase"/>
    <property type="match status" value="1"/>
</dbReference>
<dbReference type="OrthoDB" id="158190at2759"/>
<comment type="pathway">
    <text evidence="4">Cofactor biosynthesis; riboflavin biosynthesis; riboflavin from 2-hydroxy-3-oxobutyl phosphate and 5-amino-6-(D-ribitylamino)uracil: step 1/2.</text>
</comment>
<evidence type="ECO:0000256" key="1">
    <source>
        <dbReference type="ARBA" id="ARBA00007424"/>
    </source>
</evidence>
<keyword evidence="7" id="KW-1185">Reference proteome</keyword>
<dbReference type="GO" id="GO:0009231">
    <property type="term" value="P:riboflavin biosynthetic process"/>
    <property type="evidence" value="ECO:0007669"/>
    <property type="project" value="UniProtKB-UniPathway"/>
</dbReference>
<sequence>MSTLTSTDMGELKRPTTRVHAPPGGGTSWSFGDDSAPVSTGRKRFNQPQAQTQQDTKMESPRAAPVPAAVQMSAQKSLHEATGEIRIALVKTSSDAELVDRIVQNCFEKLESQCVSSETFTVPTVEQLPYAANKLTEFGGFNGAICFGFLNTQDIQFPALSAALTQSLIDISVKNACPIVRAVFVGESRVASVKVKGGWGTEFADIGSLIQLGVQESK</sequence>
<comment type="similarity">
    <text evidence="1 4">Belongs to the DMRL synthase family.</text>
</comment>
<keyword evidence="2 4" id="KW-0686">Riboflavin biosynthesis</keyword>
<name>A0A0P1B4E1_PLAHL</name>
<dbReference type="Pfam" id="PF00885">
    <property type="entry name" value="DMRL_synthase"/>
    <property type="match status" value="1"/>
</dbReference>
<dbReference type="GO" id="GO:0009349">
    <property type="term" value="C:riboflavin synthase complex"/>
    <property type="evidence" value="ECO:0007669"/>
    <property type="project" value="UniProtKB-UniRule"/>
</dbReference>
<feature type="compositionally biased region" description="Polar residues" evidence="5">
    <location>
        <begin position="46"/>
        <end position="55"/>
    </location>
</feature>
<dbReference type="GO" id="GO:0000906">
    <property type="term" value="F:6,7-dimethyl-8-ribityllumazine synthase activity"/>
    <property type="evidence" value="ECO:0007669"/>
    <property type="project" value="UniProtKB-EC"/>
</dbReference>
<reference evidence="7" key="1">
    <citation type="submission" date="2014-09" db="EMBL/GenBank/DDBJ databases">
        <authorList>
            <person name="Sharma Rahul"/>
            <person name="Thines Marco"/>
        </authorList>
    </citation>
    <scope>NUCLEOTIDE SEQUENCE [LARGE SCALE GENOMIC DNA]</scope>
</reference>
<dbReference type="OMA" id="NTQEPQF"/>
<evidence type="ECO:0000256" key="2">
    <source>
        <dbReference type="ARBA" id="ARBA00022619"/>
    </source>
</evidence>
<evidence type="ECO:0000256" key="5">
    <source>
        <dbReference type="SAM" id="MobiDB-lite"/>
    </source>
</evidence>
<organism evidence="6 7">
    <name type="scientific">Plasmopara halstedii</name>
    <name type="common">Downy mildew of sunflower</name>
    <dbReference type="NCBI Taxonomy" id="4781"/>
    <lineage>
        <taxon>Eukaryota</taxon>
        <taxon>Sar</taxon>
        <taxon>Stramenopiles</taxon>
        <taxon>Oomycota</taxon>
        <taxon>Peronosporomycetes</taxon>
        <taxon>Peronosporales</taxon>
        <taxon>Peronosporaceae</taxon>
        <taxon>Plasmopara</taxon>
    </lineage>
</organism>
<dbReference type="GeneID" id="36401429"/>
<feature type="region of interest" description="Disordered" evidence="5">
    <location>
        <begin position="1"/>
        <end position="61"/>
    </location>
</feature>
<dbReference type="RefSeq" id="XP_024584925.1">
    <property type="nucleotide sequence ID" value="XM_024719647.1"/>
</dbReference>
<dbReference type="UniPathway" id="UPA00275">
    <property type="reaction ID" value="UER00404"/>
</dbReference>
<dbReference type="SUPFAM" id="SSF52121">
    <property type="entry name" value="Lumazine synthase"/>
    <property type="match status" value="1"/>
</dbReference>
<evidence type="ECO:0000256" key="3">
    <source>
        <dbReference type="ARBA" id="ARBA00022679"/>
    </source>
</evidence>
<evidence type="ECO:0000313" key="6">
    <source>
        <dbReference type="EMBL" id="CEG48556.1"/>
    </source>
</evidence>
<dbReference type="InterPro" id="IPR002180">
    <property type="entry name" value="LS/RS"/>
</dbReference>
<accession>A0A0P1B4E1</accession>
<dbReference type="Proteomes" id="UP000054928">
    <property type="component" value="Unassembled WGS sequence"/>
</dbReference>
<dbReference type="EC" id="2.5.1.78" evidence="4"/>
<comment type="catalytic activity">
    <reaction evidence="4">
        <text>(2S)-2-hydroxy-3-oxobutyl phosphate + 5-amino-6-(D-ribitylamino)uracil = 6,7-dimethyl-8-(1-D-ribityl)lumazine + phosphate + 2 H2O + H(+)</text>
        <dbReference type="Rhea" id="RHEA:26152"/>
        <dbReference type="ChEBI" id="CHEBI:15377"/>
        <dbReference type="ChEBI" id="CHEBI:15378"/>
        <dbReference type="ChEBI" id="CHEBI:15934"/>
        <dbReference type="ChEBI" id="CHEBI:43474"/>
        <dbReference type="ChEBI" id="CHEBI:58201"/>
        <dbReference type="ChEBI" id="CHEBI:58830"/>
        <dbReference type="EC" id="2.5.1.78"/>
    </reaction>
</comment>